<sequence length="789" mass="89834">MELKSILAYLQNKTILVTGATGFLAMVFVEKILRVQPDVKKIYLLLRASNTNSATNRMHNEILGKELFRVLRDKHGADFDSFVSHKVAAVAGDVTSENLGVKDFKLTEEMCNETEIILNSAATTNFDERYDIALDVNTFGILHVVSFAKKCLKLEMLLHVSTAYVCGERVGLIPEDSPSLTDDIVKKTIKFDFKAQEKIVVEKKLTELKARGASEEDITSTMKDFGIERAKHYGWPNTYVFTKAMGEVFLRRSKDELPVVIIRPTVVTSTYKEPFPGWIQGFRTIDSVIAGYCKGKLTCLLADPSTVFDMIPVDMVVNSIISAMAVNANQSSIVIYHVGSSFRNPIKINSIHDFVFRHFTKDPWVDKDGNLVKVGKCTMFSTMATFRMYMQICFMIPLEGLKFVNKACGQYFQDAYVNYSRKLKLVMRFVELYKPYMLFKGMYGGKQGDVVENTWHPHAYVCGERVGLIPEDSPSLTDDIVKKTIKFDFKAQEKIVVEKKLTELKARGASEEDITSTMKDFGIERAKHYGWPNTYVFTKAMGEVFLRRSKDELPVVIIRPTVVTSTYKEPFPGWIQGFRTIDSVIAGYCKGKLTCLLADPSTVFDMIPVDMVVNSIISAMAVNANQSSIVIYHVGSSFRNPIKINSIHDFVFRHFTKDPWVDKDGNLVKVGKCTMFSTMATFRMYMQICFMIPLEGLKFVNKACGQYFQDAYVNYSRKLKLVMRFVELYKPYMLFKGIFDDTNSEELQKVASESYIDANIFNFDPNCIDWEDYIMNTHIHGLRKHVMVK</sequence>
<protein>
    <recommendedName>
        <fullName evidence="4">Fatty acyl-CoA reductase</fullName>
        <ecNumber evidence="4">1.2.1.84</ecNumber>
    </recommendedName>
</protein>
<dbReference type="RefSeq" id="XP_008229411.1">
    <property type="nucleotide sequence ID" value="XM_008231189.1"/>
</dbReference>
<dbReference type="Gene3D" id="3.40.50.720">
    <property type="entry name" value="NAD(P)-binding Rossmann-like Domain"/>
    <property type="match status" value="2"/>
</dbReference>
<dbReference type="InterPro" id="IPR036291">
    <property type="entry name" value="NAD(P)-bd_dom_sf"/>
</dbReference>
<dbReference type="GeneID" id="103328774"/>
<keyword evidence="4" id="KW-0521">NADP</keyword>
<dbReference type="InterPro" id="IPR033640">
    <property type="entry name" value="FAR_C"/>
</dbReference>
<dbReference type="Proteomes" id="UP000694861">
    <property type="component" value="Linkage group LG1"/>
</dbReference>
<name>A0ABM0NT22_PRUMU</name>
<dbReference type="CDD" id="cd05236">
    <property type="entry name" value="FAR-N_SDR_e"/>
    <property type="match status" value="1"/>
</dbReference>
<keyword evidence="4" id="KW-0560">Oxidoreductase</keyword>
<evidence type="ECO:0000259" key="5">
    <source>
        <dbReference type="Pfam" id="PF03015"/>
    </source>
</evidence>
<dbReference type="EC" id="1.2.1.84" evidence="4"/>
<dbReference type="Pfam" id="PF07993">
    <property type="entry name" value="NAD_binding_4"/>
    <property type="match status" value="2"/>
</dbReference>
<gene>
    <name evidence="8" type="primary">LOC103328774</name>
</gene>
<comment type="function">
    <text evidence="4">Catalyzes the reduction of fatty acyl-CoA to fatty alcohols.</text>
</comment>
<evidence type="ECO:0000256" key="1">
    <source>
        <dbReference type="ARBA" id="ARBA00005928"/>
    </source>
</evidence>
<accession>A0ABM0NT22</accession>
<evidence type="ECO:0000259" key="6">
    <source>
        <dbReference type="Pfam" id="PF07993"/>
    </source>
</evidence>
<keyword evidence="2 4" id="KW-0444">Lipid biosynthesis</keyword>
<evidence type="ECO:0000256" key="3">
    <source>
        <dbReference type="ARBA" id="ARBA00023098"/>
    </source>
</evidence>
<feature type="domain" description="Thioester reductase (TE)" evidence="6">
    <location>
        <begin position="17"/>
        <end position="320"/>
    </location>
</feature>
<dbReference type="Pfam" id="PF03015">
    <property type="entry name" value="Sterile"/>
    <property type="match status" value="1"/>
</dbReference>
<dbReference type="InterPro" id="IPR013120">
    <property type="entry name" value="FAR_NAD-bd"/>
</dbReference>
<dbReference type="CDD" id="cd09071">
    <property type="entry name" value="FAR_C"/>
    <property type="match status" value="1"/>
</dbReference>
<reference evidence="7" key="1">
    <citation type="journal article" date="2012" name="Nat. Commun.">
        <title>The genome of Prunus mume.</title>
        <authorList>
            <person name="Zhang Q."/>
            <person name="Chen W."/>
            <person name="Sun L."/>
            <person name="Zhao F."/>
            <person name="Huang B."/>
            <person name="Yang W."/>
            <person name="Tao Y."/>
            <person name="Wang J."/>
            <person name="Yuan Z."/>
            <person name="Fan G."/>
            <person name="Xing Z."/>
            <person name="Han C."/>
            <person name="Pan H."/>
            <person name="Zhong X."/>
            <person name="Shi W."/>
            <person name="Liang X."/>
            <person name="Du D."/>
            <person name="Sun F."/>
            <person name="Xu Z."/>
            <person name="Hao R."/>
            <person name="Lv T."/>
            <person name="Lv Y."/>
            <person name="Zheng Z."/>
            <person name="Sun M."/>
            <person name="Luo L."/>
            <person name="Cai M."/>
            <person name="Gao Y."/>
            <person name="Wang J."/>
            <person name="Yin Y."/>
            <person name="Xu X."/>
            <person name="Cheng T."/>
            <person name="Wang J."/>
        </authorList>
    </citation>
    <scope>NUCLEOTIDE SEQUENCE [LARGE SCALE GENOMIC DNA]</scope>
</reference>
<reference evidence="8" key="2">
    <citation type="submission" date="2025-08" db="UniProtKB">
        <authorList>
            <consortium name="RefSeq"/>
        </authorList>
    </citation>
    <scope>IDENTIFICATION</scope>
</reference>
<proteinExistence type="inferred from homology"/>
<dbReference type="InterPro" id="IPR026055">
    <property type="entry name" value="FAR"/>
</dbReference>
<evidence type="ECO:0000313" key="8">
    <source>
        <dbReference type="RefSeq" id="XP_008229411.1"/>
    </source>
</evidence>
<comment type="catalytic activity">
    <reaction evidence="4">
        <text>a long-chain fatty acyl-CoA + 2 NADPH + 2 H(+) = a long-chain primary fatty alcohol + 2 NADP(+) + CoA</text>
        <dbReference type="Rhea" id="RHEA:52716"/>
        <dbReference type="ChEBI" id="CHEBI:15378"/>
        <dbReference type="ChEBI" id="CHEBI:57287"/>
        <dbReference type="ChEBI" id="CHEBI:57783"/>
        <dbReference type="ChEBI" id="CHEBI:58349"/>
        <dbReference type="ChEBI" id="CHEBI:77396"/>
        <dbReference type="ChEBI" id="CHEBI:83139"/>
        <dbReference type="EC" id="1.2.1.84"/>
    </reaction>
</comment>
<evidence type="ECO:0000256" key="4">
    <source>
        <dbReference type="RuleBase" id="RU363097"/>
    </source>
</evidence>
<keyword evidence="7" id="KW-1185">Reference proteome</keyword>
<feature type="domain" description="Fatty acyl-CoA reductase C-terminal" evidence="5">
    <location>
        <begin position="691"/>
        <end position="787"/>
    </location>
</feature>
<dbReference type="PANTHER" id="PTHR11011">
    <property type="entry name" value="MALE STERILITY PROTEIN 2-RELATED"/>
    <property type="match status" value="1"/>
</dbReference>
<evidence type="ECO:0000256" key="2">
    <source>
        <dbReference type="ARBA" id="ARBA00022516"/>
    </source>
</evidence>
<dbReference type="PANTHER" id="PTHR11011:SF84">
    <property type="entry name" value="ACYL-COA REDUCTASE-LIKE PROTEIN, PUTATIVE-RELATED"/>
    <property type="match status" value="1"/>
</dbReference>
<organism evidence="7 8">
    <name type="scientific">Prunus mume</name>
    <name type="common">Japanese apricot</name>
    <name type="synonym">Armeniaca mume</name>
    <dbReference type="NCBI Taxonomy" id="102107"/>
    <lineage>
        <taxon>Eukaryota</taxon>
        <taxon>Viridiplantae</taxon>
        <taxon>Streptophyta</taxon>
        <taxon>Embryophyta</taxon>
        <taxon>Tracheophyta</taxon>
        <taxon>Spermatophyta</taxon>
        <taxon>Magnoliopsida</taxon>
        <taxon>eudicotyledons</taxon>
        <taxon>Gunneridae</taxon>
        <taxon>Pentapetalae</taxon>
        <taxon>rosids</taxon>
        <taxon>fabids</taxon>
        <taxon>Rosales</taxon>
        <taxon>Rosaceae</taxon>
        <taxon>Amygdaloideae</taxon>
        <taxon>Amygdaleae</taxon>
        <taxon>Prunus</taxon>
    </lineage>
</organism>
<dbReference type="SUPFAM" id="SSF51735">
    <property type="entry name" value="NAD(P)-binding Rossmann-fold domains"/>
    <property type="match status" value="2"/>
</dbReference>
<evidence type="ECO:0000313" key="7">
    <source>
        <dbReference type="Proteomes" id="UP000694861"/>
    </source>
</evidence>
<comment type="similarity">
    <text evidence="1 4">Belongs to the fatty acyl-CoA reductase family.</text>
</comment>
<feature type="domain" description="Thioester reductase (TE)" evidence="6">
    <location>
        <begin position="500"/>
        <end position="616"/>
    </location>
</feature>
<keyword evidence="3 4" id="KW-0443">Lipid metabolism</keyword>